<evidence type="ECO:0000256" key="2">
    <source>
        <dbReference type="ARBA" id="ARBA00022692"/>
    </source>
</evidence>
<feature type="transmembrane region" description="Helical" evidence="5">
    <location>
        <begin position="69"/>
        <end position="89"/>
    </location>
</feature>
<evidence type="ECO:0000256" key="5">
    <source>
        <dbReference type="SAM" id="Phobius"/>
    </source>
</evidence>
<dbReference type="GO" id="GO:0016020">
    <property type="term" value="C:membrane"/>
    <property type="evidence" value="ECO:0007669"/>
    <property type="project" value="UniProtKB-SubCell"/>
</dbReference>
<keyword evidence="7" id="KW-1185">Reference proteome</keyword>
<dbReference type="EMBL" id="QZEY01000007">
    <property type="protein sequence ID" value="RJL31300.1"/>
    <property type="molecule type" value="Genomic_DNA"/>
</dbReference>
<reference evidence="6 7" key="1">
    <citation type="submission" date="2018-09" db="EMBL/GenBank/DDBJ databases">
        <title>YIM 75507 draft genome.</title>
        <authorList>
            <person name="Tang S."/>
            <person name="Feng Y."/>
        </authorList>
    </citation>
    <scope>NUCLEOTIDE SEQUENCE [LARGE SCALE GENOMIC DNA]</scope>
    <source>
        <strain evidence="6 7">YIM 75507</strain>
    </source>
</reference>
<protein>
    <submittedName>
        <fullName evidence="6">DoxX family protein</fullName>
    </submittedName>
</protein>
<gene>
    <name evidence="6" type="ORF">D5H75_19795</name>
</gene>
<sequence length="115" mass="11469">MNATQMIVILAAAVANVAAAAVDFARVAWIRGNMAAYGIPESWLFPLGAAKAAGALGLLAGIALRPLGLAAALALVLYFAGAVAAVLRARVHSHLVFPGAFLLLCAGALAAFASA</sequence>
<dbReference type="AlphaFoldDB" id="A0A3A4B1L7"/>
<comment type="caution">
    <text evidence="6">The sequence shown here is derived from an EMBL/GenBank/DDBJ whole genome shotgun (WGS) entry which is preliminary data.</text>
</comment>
<evidence type="ECO:0000256" key="1">
    <source>
        <dbReference type="ARBA" id="ARBA00004141"/>
    </source>
</evidence>
<name>A0A3A4B1L7_9ACTN</name>
<dbReference type="RefSeq" id="WP_119927985.1">
    <property type="nucleotide sequence ID" value="NZ_QZEY01000007.1"/>
</dbReference>
<evidence type="ECO:0000313" key="7">
    <source>
        <dbReference type="Proteomes" id="UP000265768"/>
    </source>
</evidence>
<keyword evidence="3 5" id="KW-1133">Transmembrane helix</keyword>
<comment type="subcellular location">
    <subcellularLocation>
        <location evidence="1">Membrane</location>
        <topology evidence="1">Multi-pass membrane protein</topology>
    </subcellularLocation>
</comment>
<proteinExistence type="predicted"/>
<dbReference type="Pfam" id="PF13564">
    <property type="entry name" value="DoxX_2"/>
    <property type="match status" value="1"/>
</dbReference>
<evidence type="ECO:0000313" key="6">
    <source>
        <dbReference type="EMBL" id="RJL31300.1"/>
    </source>
</evidence>
<keyword evidence="2 5" id="KW-0812">Transmembrane</keyword>
<organism evidence="6 7">
    <name type="scientific">Bailinhaonella thermotolerans</name>
    <dbReference type="NCBI Taxonomy" id="1070861"/>
    <lineage>
        <taxon>Bacteria</taxon>
        <taxon>Bacillati</taxon>
        <taxon>Actinomycetota</taxon>
        <taxon>Actinomycetes</taxon>
        <taxon>Streptosporangiales</taxon>
        <taxon>Streptosporangiaceae</taxon>
        <taxon>Bailinhaonella</taxon>
    </lineage>
</organism>
<evidence type="ECO:0000256" key="3">
    <source>
        <dbReference type="ARBA" id="ARBA00022989"/>
    </source>
</evidence>
<dbReference type="InterPro" id="IPR032808">
    <property type="entry name" value="DoxX"/>
</dbReference>
<keyword evidence="4 5" id="KW-0472">Membrane</keyword>
<evidence type="ECO:0000256" key="4">
    <source>
        <dbReference type="ARBA" id="ARBA00023136"/>
    </source>
</evidence>
<accession>A0A3A4B1L7</accession>
<feature type="transmembrane region" description="Helical" evidence="5">
    <location>
        <begin position="95"/>
        <end position="113"/>
    </location>
</feature>
<dbReference type="Proteomes" id="UP000265768">
    <property type="component" value="Unassembled WGS sequence"/>
</dbReference>